<dbReference type="RefSeq" id="WP_129229907.1">
    <property type="nucleotide sequence ID" value="NZ_QYBB01000079.1"/>
</dbReference>
<dbReference type="SUPFAM" id="SSF46689">
    <property type="entry name" value="Homeodomain-like"/>
    <property type="match status" value="1"/>
</dbReference>
<evidence type="ECO:0000313" key="2">
    <source>
        <dbReference type="EMBL" id="RYC29012.1"/>
    </source>
</evidence>
<reference evidence="2 3" key="1">
    <citation type="submission" date="2018-12" db="EMBL/GenBank/DDBJ databases">
        <authorList>
            <person name="Grouzdev D.S."/>
            <person name="Krutkina M.S."/>
        </authorList>
    </citation>
    <scope>NUCLEOTIDE SEQUENCE [LARGE SCALE GENOMIC DNA]</scope>
    <source>
        <strain evidence="2 3">RmlP026</strain>
    </source>
</reference>
<dbReference type="Gene3D" id="1.10.10.60">
    <property type="entry name" value="Homeodomain-like"/>
    <property type="match status" value="1"/>
</dbReference>
<dbReference type="Proteomes" id="UP000290759">
    <property type="component" value="Unassembled WGS sequence"/>
</dbReference>
<protein>
    <recommendedName>
        <fullName evidence="1">DNA binding HTH domain-containing protein</fullName>
    </recommendedName>
</protein>
<dbReference type="GO" id="GO:0043565">
    <property type="term" value="F:sequence-specific DNA binding"/>
    <property type="evidence" value="ECO:0007669"/>
    <property type="project" value="InterPro"/>
</dbReference>
<dbReference type="EMBL" id="QYBB01000079">
    <property type="protein sequence ID" value="RYC29012.1"/>
    <property type="molecule type" value="Genomic_DNA"/>
</dbReference>
<comment type="caution">
    <text evidence="2">The sequence shown here is derived from an EMBL/GenBank/DDBJ whole genome shotgun (WGS) entry which is preliminary data.</text>
</comment>
<sequence length="154" mass="15940">MTARIVSPTLAARARSMLEAGNSLRETARVLGVSRQTLRRAMAAFAFACATPAAAASPCHPSTSPPEWAAAPGDGVLLSTTAQGMTGLVSGWLASHHAPQLVADDYQLVASPTQVLVVPVRAGFVCPGGAMVSLPREVASDLFAQMLSRSRSRA</sequence>
<dbReference type="InterPro" id="IPR009057">
    <property type="entry name" value="Homeodomain-like_sf"/>
</dbReference>
<keyword evidence="3" id="KW-1185">Reference proteome</keyword>
<dbReference type="AlphaFoldDB" id="A0A4Q2TY32"/>
<reference evidence="2 3" key="2">
    <citation type="submission" date="2019-02" db="EMBL/GenBank/DDBJ databases">
        <title>'Lichenibacterium ramalinii' gen. nov. sp. nov., 'Lichenibacterium minor' gen. nov. sp. nov.</title>
        <authorList>
            <person name="Pankratov T."/>
        </authorList>
    </citation>
    <scope>NUCLEOTIDE SEQUENCE [LARGE SCALE GENOMIC DNA]</scope>
    <source>
        <strain evidence="2 3">RmlP026</strain>
    </source>
</reference>
<evidence type="ECO:0000313" key="3">
    <source>
        <dbReference type="Proteomes" id="UP000290759"/>
    </source>
</evidence>
<evidence type="ECO:0000259" key="1">
    <source>
        <dbReference type="Pfam" id="PF02954"/>
    </source>
</evidence>
<name>A0A4Q2TY32_9HYPH</name>
<proteinExistence type="predicted"/>
<feature type="domain" description="DNA binding HTH" evidence="1">
    <location>
        <begin position="19"/>
        <end position="45"/>
    </location>
</feature>
<gene>
    <name evidence="2" type="ORF">D3273_26215</name>
</gene>
<organism evidence="2 3">
    <name type="scientific">Lichenibacterium minor</name>
    <dbReference type="NCBI Taxonomy" id="2316528"/>
    <lineage>
        <taxon>Bacteria</taxon>
        <taxon>Pseudomonadati</taxon>
        <taxon>Pseudomonadota</taxon>
        <taxon>Alphaproteobacteria</taxon>
        <taxon>Hyphomicrobiales</taxon>
        <taxon>Lichenihabitantaceae</taxon>
        <taxon>Lichenibacterium</taxon>
    </lineage>
</organism>
<dbReference type="Pfam" id="PF02954">
    <property type="entry name" value="HTH_8"/>
    <property type="match status" value="1"/>
</dbReference>
<dbReference type="InterPro" id="IPR002197">
    <property type="entry name" value="HTH_Fis"/>
</dbReference>
<accession>A0A4Q2TY32</accession>